<accession>A0A7S4BS15</accession>
<name>A0A7S4BS15_CHRCT</name>
<evidence type="ECO:0000313" key="1">
    <source>
        <dbReference type="EMBL" id="CAE0775046.1"/>
    </source>
</evidence>
<dbReference type="AlphaFoldDB" id="A0A7S4BS15"/>
<dbReference type="EMBL" id="HBIZ01043310">
    <property type="protein sequence ID" value="CAE0775046.1"/>
    <property type="molecule type" value="Transcribed_RNA"/>
</dbReference>
<proteinExistence type="predicted"/>
<organism evidence="1">
    <name type="scientific">Chrysotila carterae</name>
    <name type="common">Marine alga</name>
    <name type="synonym">Syracosphaera carterae</name>
    <dbReference type="NCBI Taxonomy" id="13221"/>
    <lineage>
        <taxon>Eukaryota</taxon>
        <taxon>Haptista</taxon>
        <taxon>Haptophyta</taxon>
        <taxon>Prymnesiophyceae</taxon>
        <taxon>Isochrysidales</taxon>
        <taxon>Isochrysidaceae</taxon>
        <taxon>Chrysotila</taxon>
    </lineage>
</organism>
<protein>
    <submittedName>
        <fullName evidence="1">Uncharacterized protein</fullName>
    </submittedName>
</protein>
<gene>
    <name evidence="1" type="ORF">PCAR00345_LOCUS27680</name>
</gene>
<sequence length="103" mass="11140">MRRRARRNKVELGASQFTSGRSVAPTVCFLTPHGVLVPVSFETSRGLADVASKREYLKSVEKGEASWYSFHTPSIAPSACAVVVDSTERSLSSLPLTPMLSPS</sequence>
<reference evidence="1" key="1">
    <citation type="submission" date="2021-01" db="EMBL/GenBank/DDBJ databases">
        <authorList>
            <person name="Corre E."/>
            <person name="Pelletier E."/>
            <person name="Niang G."/>
            <person name="Scheremetjew M."/>
            <person name="Finn R."/>
            <person name="Kale V."/>
            <person name="Holt S."/>
            <person name="Cochrane G."/>
            <person name="Meng A."/>
            <person name="Brown T."/>
            <person name="Cohen L."/>
        </authorList>
    </citation>
    <scope>NUCLEOTIDE SEQUENCE</scope>
    <source>
        <strain evidence="1">CCMP645</strain>
    </source>
</reference>